<comment type="caution">
    <text evidence="2">The sequence shown here is derived from an EMBL/GenBank/DDBJ whole genome shotgun (WGS) entry which is preliminary data.</text>
</comment>
<organism evidence="2 3">
    <name type="scientific">Paralimibaculum aggregatum</name>
    <dbReference type="NCBI Taxonomy" id="3036245"/>
    <lineage>
        <taxon>Bacteria</taxon>
        <taxon>Pseudomonadati</taxon>
        <taxon>Pseudomonadota</taxon>
        <taxon>Alphaproteobacteria</taxon>
        <taxon>Rhodobacterales</taxon>
        <taxon>Paracoccaceae</taxon>
        <taxon>Paralimibaculum</taxon>
    </lineage>
</organism>
<dbReference type="Proteomes" id="UP001239909">
    <property type="component" value="Unassembled WGS sequence"/>
</dbReference>
<keyword evidence="3" id="KW-1185">Reference proteome</keyword>
<name>A0ABQ6LLP1_9RHOB</name>
<feature type="transmembrane region" description="Helical" evidence="1">
    <location>
        <begin position="52"/>
        <end position="69"/>
    </location>
</feature>
<keyword evidence="1" id="KW-1133">Transmembrane helix</keyword>
<dbReference type="InterPro" id="IPR009325">
    <property type="entry name" value="DUF983"/>
</dbReference>
<gene>
    <name evidence="2" type="ORF">LNKW23_31060</name>
</gene>
<feature type="transmembrane region" description="Helical" evidence="1">
    <location>
        <begin position="81"/>
        <end position="99"/>
    </location>
</feature>
<dbReference type="Pfam" id="PF06170">
    <property type="entry name" value="DUF983"/>
    <property type="match status" value="1"/>
</dbReference>
<evidence type="ECO:0000256" key="1">
    <source>
        <dbReference type="SAM" id="Phobius"/>
    </source>
</evidence>
<keyword evidence="1" id="KW-0812">Transmembrane</keyword>
<evidence type="ECO:0000313" key="2">
    <source>
        <dbReference type="EMBL" id="GMG83892.1"/>
    </source>
</evidence>
<dbReference type="RefSeq" id="WP_285672727.1">
    <property type="nucleotide sequence ID" value="NZ_BSYI01000025.1"/>
</dbReference>
<reference evidence="2 3" key="1">
    <citation type="submission" date="2023-04" db="EMBL/GenBank/DDBJ databases">
        <title>Marinoamorphus aggregata gen. nov., sp. Nov., isolate from tissue of brittle star Ophioplocus japonicus.</title>
        <authorList>
            <person name="Kawano K."/>
            <person name="Sawayama S."/>
            <person name="Nakagawa S."/>
        </authorList>
    </citation>
    <scope>NUCLEOTIDE SEQUENCE [LARGE SCALE GENOMIC DNA]</scope>
    <source>
        <strain evidence="2 3">NKW23</strain>
    </source>
</reference>
<dbReference type="EMBL" id="BSYI01000025">
    <property type="protein sequence ID" value="GMG83892.1"/>
    <property type="molecule type" value="Genomic_DNA"/>
</dbReference>
<keyword evidence="1" id="KW-0472">Membrane</keyword>
<protein>
    <submittedName>
        <fullName evidence="2">DUF983 domain-containing protein</fullName>
    </submittedName>
</protein>
<proteinExistence type="predicted"/>
<sequence length="121" mass="13713">MTERPLTQALLRGWRRRCPSCGGGPLMNGYLKVRDTCPACGEELYHHRADDLPAWATILIVGHVLAFALLTVESTIRPPLWVHWAVWPALTIGMSLWLLPRIKGAVVGMQWAWRMHGFDKD</sequence>
<evidence type="ECO:0000313" key="3">
    <source>
        <dbReference type="Proteomes" id="UP001239909"/>
    </source>
</evidence>
<accession>A0ABQ6LLP1</accession>